<sequence length="114" mass="13326">MENAFLILSNWWGLSDKPGSQKMFINADGSYVIKVEFSHPRDQVENSQKEGNIDKERLKQILEFAEINITQPTNHMIYDAGWAIEYIKESKAIKVVNDLDLWKRLIELVPEYKI</sequence>
<dbReference type="Proteomes" id="UP000034364">
    <property type="component" value="Unassembled WGS sequence"/>
</dbReference>
<dbReference type="AlphaFoldDB" id="A0A0G1V0G3"/>
<comment type="caution">
    <text evidence="1">The sequence shown here is derived from an EMBL/GenBank/DDBJ whole genome shotgun (WGS) entry which is preliminary data.</text>
</comment>
<gene>
    <name evidence="1" type="ORF">UX87_C0024G0019</name>
</gene>
<evidence type="ECO:0000313" key="1">
    <source>
        <dbReference type="EMBL" id="KKU63450.1"/>
    </source>
</evidence>
<dbReference type="PATRIC" id="fig|1618353.3.peg.794"/>
<organism evidence="1 2">
    <name type="scientific">Candidatus Amesbacteria bacterium GW2011_GWA1_47_16</name>
    <dbReference type="NCBI Taxonomy" id="1618353"/>
    <lineage>
        <taxon>Bacteria</taxon>
        <taxon>Candidatus Amesiibacteriota</taxon>
    </lineage>
</organism>
<accession>A0A0G1V0G3</accession>
<name>A0A0G1V0G3_9BACT</name>
<protein>
    <submittedName>
        <fullName evidence="1">Uncharacterized protein</fullName>
    </submittedName>
</protein>
<evidence type="ECO:0000313" key="2">
    <source>
        <dbReference type="Proteomes" id="UP000034364"/>
    </source>
</evidence>
<reference evidence="1 2" key="1">
    <citation type="journal article" date="2015" name="Nature">
        <title>rRNA introns, odd ribosomes, and small enigmatic genomes across a large radiation of phyla.</title>
        <authorList>
            <person name="Brown C.T."/>
            <person name="Hug L.A."/>
            <person name="Thomas B.C."/>
            <person name="Sharon I."/>
            <person name="Castelle C.J."/>
            <person name="Singh A."/>
            <person name="Wilkins M.J."/>
            <person name="Williams K.H."/>
            <person name="Banfield J.F."/>
        </authorList>
    </citation>
    <scope>NUCLEOTIDE SEQUENCE [LARGE SCALE GENOMIC DNA]</scope>
</reference>
<dbReference type="EMBL" id="LCNV01000024">
    <property type="protein sequence ID" value="KKU63450.1"/>
    <property type="molecule type" value="Genomic_DNA"/>
</dbReference>
<proteinExistence type="predicted"/>